<dbReference type="EMBL" id="CP047156">
    <property type="protein sequence ID" value="QHB98995.1"/>
    <property type="molecule type" value="Genomic_DNA"/>
</dbReference>
<evidence type="ECO:0000313" key="2">
    <source>
        <dbReference type="Proteomes" id="UP000463857"/>
    </source>
</evidence>
<proteinExistence type="predicted"/>
<dbReference type="InterPro" id="IPR023393">
    <property type="entry name" value="START-like_dom_sf"/>
</dbReference>
<protein>
    <submittedName>
        <fullName evidence="1">SRPBCC family protein</fullName>
    </submittedName>
</protein>
<dbReference type="Proteomes" id="UP000463857">
    <property type="component" value="Chromosome"/>
</dbReference>
<dbReference type="OrthoDB" id="7067492at2"/>
<dbReference type="SUPFAM" id="SSF55961">
    <property type="entry name" value="Bet v1-like"/>
    <property type="match status" value="1"/>
</dbReference>
<keyword evidence="2" id="KW-1185">Reference proteome</keyword>
<sequence length="175" mass="19765">MWARSIDNVHERRIAASAAEVGHLLDRLGGERDALWPTEWWWPMTLDRPLGVGADGGHGAIRYRVVEHDPGRRVRFEVHSVRGISGFHEFTITDLGDGALLRHDLRCGLRGVMRLVGPVVVEPLHDAVLEDLLDNAERLAVGRVQRVARWSPWVRMLRLVDGDLPGGVWRRARKA</sequence>
<name>A0A7L4YHQ6_9ACTN</name>
<dbReference type="KEGG" id="eke:EK0264_00890"/>
<accession>A0A7L4YHQ6</accession>
<dbReference type="InParanoid" id="A0A7L4YHQ6"/>
<dbReference type="AlphaFoldDB" id="A0A7L4YHQ6"/>
<gene>
    <name evidence="1" type="ORF">EK0264_00890</name>
</gene>
<reference evidence="1 2" key="1">
    <citation type="journal article" date="2018" name="Int. J. Syst. Evol. Microbiol.">
        <title>Epidermidibacterium keratini gen. nov., sp. nov., a member of the family Sporichthyaceae, isolated from keratin epidermis.</title>
        <authorList>
            <person name="Lee D.G."/>
            <person name="Trujillo M.E."/>
            <person name="Kang S."/>
            <person name="Nam J.J."/>
            <person name="Kim Y.J."/>
        </authorList>
    </citation>
    <scope>NUCLEOTIDE SEQUENCE [LARGE SCALE GENOMIC DNA]</scope>
    <source>
        <strain evidence="1 2">EPI-7</strain>
    </source>
</reference>
<evidence type="ECO:0000313" key="1">
    <source>
        <dbReference type="EMBL" id="QHB98995.1"/>
    </source>
</evidence>
<dbReference type="Gene3D" id="3.30.530.20">
    <property type="match status" value="1"/>
</dbReference>
<organism evidence="1 2">
    <name type="scientific">Epidermidibacterium keratini</name>
    <dbReference type="NCBI Taxonomy" id="1891644"/>
    <lineage>
        <taxon>Bacteria</taxon>
        <taxon>Bacillati</taxon>
        <taxon>Actinomycetota</taxon>
        <taxon>Actinomycetes</taxon>
        <taxon>Sporichthyales</taxon>
        <taxon>Sporichthyaceae</taxon>
        <taxon>Epidermidibacterium</taxon>
    </lineage>
</organism>